<dbReference type="Ensembl" id="ENSSSCT00025019483.1">
    <property type="protein sequence ID" value="ENSSSCP00025007896.1"/>
    <property type="gene ID" value="ENSSSCG00025014619.1"/>
</dbReference>
<protein>
    <recommendedName>
        <fullName evidence="4">DUF1725 domain-containing protein</fullName>
    </recommendedName>
</protein>
<proteinExistence type="predicted"/>
<dbReference type="Proteomes" id="UP000694727">
    <property type="component" value="Unplaced"/>
</dbReference>
<dbReference type="Ensembl" id="ENSSSCT00040073719.1">
    <property type="protein sequence ID" value="ENSSSCP00040031573.1"/>
    <property type="gene ID" value="ENSSSCG00040054496.1"/>
</dbReference>
<feature type="chain" id="PRO_5044683902" description="DUF1725 domain-containing protein" evidence="1">
    <location>
        <begin position="17"/>
        <end position="84"/>
    </location>
</feature>
<evidence type="ECO:0000256" key="1">
    <source>
        <dbReference type="SAM" id="SignalP"/>
    </source>
</evidence>
<reference evidence="2" key="1">
    <citation type="submission" date="2025-05" db="UniProtKB">
        <authorList>
            <consortium name="Ensembl"/>
        </authorList>
    </citation>
    <scope>IDENTIFICATION</scope>
</reference>
<evidence type="ECO:0000313" key="2">
    <source>
        <dbReference type="Ensembl" id="ENSSSCP00025007896.1"/>
    </source>
</evidence>
<sequence>MQPCMFIAALFTIAKTWKLSKCPSTDEWIKKMWYRYTMEHYLAIKKNKIMPFAATWMELETLIVSEIHQKEKGKYHVISLISGI</sequence>
<name>A0A8D0QWH2_PIG</name>
<evidence type="ECO:0008006" key="4">
    <source>
        <dbReference type="Google" id="ProtNLM"/>
    </source>
</evidence>
<organism evidence="2 3">
    <name type="scientific">Sus scrofa</name>
    <name type="common">Pig</name>
    <dbReference type="NCBI Taxonomy" id="9823"/>
    <lineage>
        <taxon>Eukaryota</taxon>
        <taxon>Metazoa</taxon>
        <taxon>Chordata</taxon>
        <taxon>Craniata</taxon>
        <taxon>Vertebrata</taxon>
        <taxon>Euteleostomi</taxon>
        <taxon>Mammalia</taxon>
        <taxon>Eutheria</taxon>
        <taxon>Laurasiatheria</taxon>
        <taxon>Artiodactyla</taxon>
        <taxon>Suina</taxon>
        <taxon>Suidae</taxon>
        <taxon>Sus</taxon>
    </lineage>
</organism>
<keyword evidence="1" id="KW-0732">Signal</keyword>
<accession>A0A8D0QWH2</accession>
<feature type="signal peptide" evidence="1">
    <location>
        <begin position="1"/>
        <end position="16"/>
    </location>
</feature>
<dbReference type="AlphaFoldDB" id="A0A8D0QWH2"/>
<evidence type="ECO:0000313" key="3">
    <source>
        <dbReference type="Proteomes" id="UP000694727"/>
    </source>
</evidence>
<dbReference type="Proteomes" id="UP000694722">
    <property type="component" value="Unplaced"/>
</dbReference>